<gene>
    <name evidence="1" type="ORF">MOMUL_30540</name>
</gene>
<dbReference type="PATRIC" id="fig|1122241.3.peg.3263"/>
<name>A0A151AS95_9FIRM</name>
<reference evidence="1 2" key="1">
    <citation type="submission" date="2016-02" db="EMBL/GenBank/DDBJ databases">
        <title>Genome sequence of Moorella mulderi DSM 14980.</title>
        <authorList>
            <person name="Poehlein A."/>
            <person name="Daniel R."/>
        </authorList>
    </citation>
    <scope>NUCLEOTIDE SEQUENCE [LARGE SCALE GENOMIC DNA]</scope>
    <source>
        <strain evidence="1 2">DSM 14980</strain>
    </source>
</reference>
<sequence>MLGLLGHCFGAASDDLLRQLLISFSRTMKGPIAVCMVARLGGKVPYYKNADERQGNEAKVSLSSQSLTLSEIENLINDVLLPSEELHPDFFNLLELRLLLMTYSRKT</sequence>
<dbReference type="RefSeq" id="WP_062286204.1">
    <property type="nucleotide sequence ID" value="NZ_LTBC01000033.1"/>
</dbReference>
<evidence type="ECO:0000313" key="1">
    <source>
        <dbReference type="EMBL" id="KYH30524.1"/>
    </source>
</evidence>
<dbReference type="AlphaFoldDB" id="A0A151AS95"/>
<organism evidence="1 2">
    <name type="scientific">Moorella mulderi DSM 14980</name>
    <dbReference type="NCBI Taxonomy" id="1122241"/>
    <lineage>
        <taxon>Bacteria</taxon>
        <taxon>Bacillati</taxon>
        <taxon>Bacillota</taxon>
        <taxon>Clostridia</taxon>
        <taxon>Neomoorellales</taxon>
        <taxon>Neomoorellaceae</taxon>
        <taxon>Neomoorella</taxon>
    </lineage>
</organism>
<accession>A0A151AS95</accession>
<protein>
    <submittedName>
        <fullName evidence="1">Uncharacterized protein</fullName>
    </submittedName>
</protein>
<comment type="caution">
    <text evidence="1">The sequence shown here is derived from an EMBL/GenBank/DDBJ whole genome shotgun (WGS) entry which is preliminary data.</text>
</comment>
<dbReference type="EMBL" id="LTBC01000033">
    <property type="protein sequence ID" value="KYH30524.1"/>
    <property type="molecule type" value="Genomic_DNA"/>
</dbReference>
<dbReference type="Proteomes" id="UP000075670">
    <property type="component" value="Unassembled WGS sequence"/>
</dbReference>
<keyword evidence="2" id="KW-1185">Reference proteome</keyword>
<proteinExistence type="predicted"/>
<evidence type="ECO:0000313" key="2">
    <source>
        <dbReference type="Proteomes" id="UP000075670"/>
    </source>
</evidence>